<dbReference type="GO" id="GO:0045259">
    <property type="term" value="C:proton-transporting ATP synthase complex"/>
    <property type="evidence" value="ECO:0007669"/>
    <property type="project" value="UniProtKB-KW"/>
</dbReference>
<dbReference type="SUPFAM" id="SSF47928">
    <property type="entry name" value="N-terminal domain of the delta subunit of the F1F0-ATP synthase"/>
    <property type="match status" value="1"/>
</dbReference>
<keyword evidence="7" id="KW-0139">CF(1)</keyword>
<dbReference type="GO" id="GO:0046933">
    <property type="term" value="F:proton-transporting ATP synthase activity, rotational mechanism"/>
    <property type="evidence" value="ECO:0007669"/>
    <property type="project" value="UniProtKB-UniRule"/>
</dbReference>
<dbReference type="AlphaFoldDB" id="A0A846QH90"/>
<dbReference type="InterPro" id="IPR026015">
    <property type="entry name" value="ATP_synth_OSCP/delta_N_sf"/>
</dbReference>
<keyword evidence="6 7" id="KW-0066">ATP synthesis</keyword>
<comment type="caution">
    <text evidence="8">The sequence shown here is derived from an EMBL/GenBank/DDBJ whole genome shotgun (WGS) entry which is preliminary data.</text>
</comment>
<dbReference type="NCBIfam" id="TIGR01145">
    <property type="entry name" value="ATP_synt_delta"/>
    <property type="match status" value="1"/>
</dbReference>
<evidence type="ECO:0000256" key="1">
    <source>
        <dbReference type="ARBA" id="ARBA00004370"/>
    </source>
</evidence>
<sequence length="183" mass="20144">MIANIVARRYARALFTIGQQKGASEIETYGKDLAGFSAVLESNPDLLRIFRNPIFSIDEKKAIVEKILSKLDPNPTVRNFLFLLADKGRLSILPDIEAYFGVLLDDARGVVRGELVTATPLEQARQDEVLKQLAEQLGKELVLDFATDAGILGGVVLKVGDKILDASLRAQLHGMKEQIKRGE</sequence>
<dbReference type="PANTHER" id="PTHR11910">
    <property type="entry name" value="ATP SYNTHASE DELTA CHAIN"/>
    <property type="match status" value="1"/>
</dbReference>
<accession>A0A846QH90</accession>
<keyword evidence="7" id="KW-1003">Cell membrane</keyword>
<keyword evidence="9" id="KW-1185">Reference proteome</keyword>
<comment type="similarity">
    <text evidence="7">Belongs to the ATPase delta chain family.</text>
</comment>
<dbReference type="Proteomes" id="UP000580856">
    <property type="component" value="Unassembled WGS sequence"/>
</dbReference>
<proteinExistence type="inferred from homology"/>
<evidence type="ECO:0000256" key="6">
    <source>
        <dbReference type="ARBA" id="ARBA00023310"/>
    </source>
</evidence>
<dbReference type="EMBL" id="JAATJA010000002">
    <property type="protein sequence ID" value="NJB68186.1"/>
    <property type="molecule type" value="Genomic_DNA"/>
</dbReference>
<keyword evidence="4 7" id="KW-0406">Ion transport</keyword>
<reference evidence="8 9" key="1">
    <citation type="submission" date="2020-03" db="EMBL/GenBank/DDBJ databases">
        <title>Genomic Encyclopedia of Type Strains, Phase IV (KMG-IV): sequencing the most valuable type-strain genomes for metagenomic binning, comparative biology and taxonomic classification.</title>
        <authorList>
            <person name="Goeker M."/>
        </authorList>
    </citation>
    <scope>NUCLEOTIDE SEQUENCE [LARGE SCALE GENOMIC DNA]</scope>
    <source>
        <strain evidence="8 9">DSM 24233</strain>
    </source>
</reference>
<evidence type="ECO:0000256" key="4">
    <source>
        <dbReference type="ARBA" id="ARBA00023065"/>
    </source>
</evidence>
<evidence type="ECO:0000256" key="5">
    <source>
        <dbReference type="ARBA" id="ARBA00023136"/>
    </source>
</evidence>
<keyword evidence="5 7" id="KW-0472">Membrane</keyword>
<comment type="function">
    <text evidence="7">This protein is part of the stalk that links CF(0) to CF(1). It either transmits conformational changes from CF(0) to CF(1) or is implicated in proton conduction.</text>
</comment>
<dbReference type="Pfam" id="PF00213">
    <property type="entry name" value="OSCP"/>
    <property type="match status" value="1"/>
</dbReference>
<dbReference type="GO" id="GO:0005886">
    <property type="term" value="C:plasma membrane"/>
    <property type="evidence" value="ECO:0007669"/>
    <property type="project" value="UniProtKB-SubCell"/>
</dbReference>
<comment type="subcellular location">
    <subcellularLocation>
        <location evidence="7">Cell membrane</location>
        <topology evidence="7">Peripheral membrane protein</topology>
    </subcellularLocation>
    <subcellularLocation>
        <location evidence="1">Membrane</location>
    </subcellularLocation>
</comment>
<gene>
    <name evidence="7" type="primary">atpH</name>
    <name evidence="8" type="ORF">GGQ74_001859</name>
</gene>
<evidence type="ECO:0000256" key="3">
    <source>
        <dbReference type="ARBA" id="ARBA00022781"/>
    </source>
</evidence>
<dbReference type="InterPro" id="IPR000711">
    <property type="entry name" value="ATPase_OSCP/dsu"/>
</dbReference>
<comment type="function">
    <text evidence="7">F(1)F(0) ATP synthase produces ATP from ADP in the presence of a proton or sodium gradient. F-type ATPases consist of two structural domains, F(1) containing the extramembraneous catalytic core and F(0) containing the membrane proton channel, linked together by a central stalk and a peripheral stalk. During catalysis, ATP synthesis in the catalytic domain of F(1) is coupled via a rotary mechanism of the central stalk subunits to proton translocation.</text>
</comment>
<evidence type="ECO:0000313" key="8">
    <source>
        <dbReference type="EMBL" id="NJB68186.1"/>
    </source>
</evidence>
<dbReference type="PRINTS" id="PR00125">
    <property type="entry name" value="ATPASEDELTA"/>
</dbReference>
<evidence type="ECO:0000256" key="7">
    <source>
        <dbReference type="HAMAP-Rule" id="MF_01416"/>
    </source>
</evidence>
<dbReference type="HAMAP" id="MF_01416">
    <property type="entry name" value="ATP_synth_delta_bact"/>
    <property type="match status" value="1"/>
</dbReference>
<name>A0A846QH90_9BACT</name>
<evidence type="ECO:0000313" key="9">
    <source>
        <dbReference type="Proteomes" id="UP000580856"/>
    </source>
</evidence>
<keyword evidence="3 7" id="KW-0375">Hydrogen ion transport</keyword>
<dbReference type="RefSeq" id="WP_167941273.1">
    <property type="nucleotide sequence ID" value="NZ_JAATJA010000002.1"/>
</dbReference>
<organism evidence="8 9">
    <name type="scientific">Desulfobaculum xiamenense</name>
    <dbReference type="NCBI Taxonomy" id="995050"/>
    <lineage>
        <taxon>Bacteria</taxon>
        <taxon>Pseudomonadati</taxon>
        <taxon>Thermodesulfobacteriota</taxon>
        <taxon>Desulfovibrionia</taxon>
        <taxon>Desulfovibrionales</taxon>
        <taxon>Desulfovibrionaceae</taxon>
        <taxon>Desulfobaculum</taxon>
    </lineage>
</organism>
<protein>
    <recommendedName>
        <fullName evidence="7">ATP synthase subunit delta</fullName>
    </recommendedName>
    <alternativeName>
        <fullName evidence="7">ATP synthase F(1) sector subunit delta</fullName>
    </alternativeName>
    <alternativeName>
        <fullName evidence="7">F-type ATPase subunit delta</fullName>
        <shortName evidence="7">F-ATPase subunit delta</shortName>
    </alternativeName>
</protein>
<dbReference type="Gene3D" id="1.10.520.20">
    <property type="entry name" value="N-terminal domain of the delta subunit of the F1F0-ATP synthase"/>
    <property type="match status" value="1"/>
</dbReference>
<keyword evidence="2 7" id="KW-0813">Transport</keyword>
<evidence type="ECO:0000256" key="2">
    <source>
        <dbReference type="ARBA" id="ARBA00022448"/>
    </source>
</evidence>